<evidence type="ECO:0000259" key="5">
    <source>
        <dbReference type="PROSITE" id="PS50977"/>
    </source>
</evidence>
<gene>
    <name evidence="6" type="ORF">RM780_02920</name>
</gene>
<dbReference type="PROSITE" id="PS01081">
    <property type="entry name" value="HTH_TETR_1"/>
    <property type="match status" value="1"/>
</dbReference>
<dbReference type="InterPro" id="IPR050109">
    <property type="entry name" value="HTH-type_TetR-like_transc_reg"/>
</dbReference>
<accession>A0ABU2L2X1</accession>
<evidence type="ECO:0000256" key="2">
    <source>
        <dbReference type="ARBA" id="ARBA00023125"/>
    </source>
</evidence>
<dbReference type="PRINTS" id="PR00455">
    <property type="entry name" value="HTHTETR"/>
</dbReference>
<dbReference type="RefSeq" id="WP_311628828.1">
    <property type="nucleotide sequence ID" value="NZ_JAVREN010000003.1"/>
</dbReference>
<evidence type="ECO:0000313" key="7">
    <source>
        <dbReference type="Proteomes" id="UP001183388"/>
    </source>
</evidence>
<organism evidence="6 7">
    <name type="scientific">Streptomyces boetiae</name>
    <dbReference type="NCBI Taxonomy" id="3075541"/>
    <lineage>
        <taxon>Bacteria</taxon>
        <taxon>Bacillati</taxon>
        <taxon>Actinomycetota</taxon>
        <taxon>Actinomycetes</taxon>
        <taxon>Kitasatosporales</taxon>
        <taxon>Streptomycetaceae</taxon>
        <taxon>Streptomyces</taxon>
    </lineage>
</organism>
<dbReference type="InterPro" id="IPR001647">
    <property type="entry name" value="HTH_TetR"/>
</dbReference>
<dbReference type="Pfam" id="PF00440">
    <property type="entry name" value="TetR_N"/>
    <property type="match status" value="1"/>
</dbReference>
<feature type="domain" description="HTH tetR-type" evidence="5">
    <location>
        <begin position="6"/>
        <end position="66"/>
    </location>
</feature>
<dbReference type="Proteomes" id="UP001183388">
    <property type="component" value="Unassembled WGS sequence"/>
</dbReference>
<keyword evidence="7" id="KW-1185">Reference proteome</keyword>
<evidence type="ECO:0000256" key="4">
    <source>
        <dbReference type="PROSITE-ProRule" id="PRU00335"/>
    </source>
</evidence>
<keyword evidence="3" id="KW-0804">Transcription</keyword>
<sequence>MAGRRTDTRERIRAVAMALFSELGYEKTSIREIAERLGITKAAVYYHFRAKEDIVVSLADDLRSGVDELLAWSAAQPPGRETGRELLRRYGALLHATGRDMTRFMYENQAAFRALEVGAGLRYQFREVADAMTAPDHAPLARYHARQALAAISWSVGMMGDLDLSDEQCREAAVAIALGIYDRGPDPG</sequence>
<evidence type="ECO:0000256" key="3">
    <source>
        <dbReference type="ARBA" id="ARBA00023163"/>
    </source>
</evidence>
<comment type="caution">
    <text evidence="6">The sequence shown here is derived from an EMBL/GenBank/DDBJ whole genome shotgun (WGS) entry which is preliminary data.</text>
</comment>
<dbReference type="PANTHER" id="PTHR30055:SF234">
    <property type="entry name" value="HTH-TYPE TRANSCRIPTIONAL REGULATOR BETI"/>
    <property type="match status" value="1"/>
</dbReference>
<dbReference type="EMBL" id="JAVREN010000003">
    <property type="protein sequence ID" value="MDT0305915.1"/>
    <property type="molecule type" value="Genomic_DNA"/>
</dbReference>
<dbReference type="SUPFAM" id="SSF46689">
    <property type="entry name" value="Homeodomain-like"/>
    <property type="match status" value="1"/>
</dbReference>
<dbReference type="PROSITE" id="PS50977">
    <property type="entry name" value="HTH_TETR_2"/>
    <property type="match status" value="1"/>
</dbReference>
<proteinExistence type="predicted"/>
<feature type="DNA-binding region" description="H-T-H motif" evidence="4">
    <location>
        <begin position="29"/>
        <end position="48"/>
    </location>
</feature>
<protein>
    <submittedName>
        <fullName evidence="6">Helix-turn-helix domain-containing protein</fullName>
    </submittedName>
</protein>
<name>A0ABU2L2X1_9ACTN</name>
<dbReference type="InterPro" id="IPR023772">
    <property type="entry name" value="DNA-bd_HTH_TetR-type_CS"/>
</dbReference>
<dbReference type="Gene3D" id="1.10.357.10">
    <property type="entry name" value="Tetracycline Repressor, domain 2"/>
    <property type="match status" value="1"/>
</dbReference>
<keyword evidence="1" id="KW-0805">Transcription regulation</keyword>
<dbReference type="InterPro" id="IPR009057">
    <property type="entry name" value="Homeodomain-like_sf"/>
</dbReference>
<evidence type="ECO:0000256" key="1">
    <source>
        <dbReference type="ARBA" id="ARBA00023015"/>
    </source>
</evidence>
<reference evidence="7" key="1">
    <citation type="submission" date="2023-07" db="EMBL/GenBank/DDBJ databases">
        <title>30 novel species of actinomycetes from the DSMZ collection.</title>
        <authorList>
            <person name="Nouioui I."/>
        </authorList>
    </citation>
    <scope>NUCLEOTIDE SEQUENCE [LARGE SCALE GENOMIC DNA]</scope>
    <source>
        <strain evidence="7">DSM 44917</strain>
    </source>
</reference>
<evidence type="ECO:0000313" key="6">
    <source>
        <dbReference type="EMBL" id="MDT0305915.1"/>
    </source>
</evidence>
<dbReference type="PANTHER" id="PTHR30055">
    <property type="entry name" value="HTH-TYPE TRANSCRIPTIONAL REGULATOR RUTR"/>
    <property type="match status" value="1"/>
</dbReference>
<keyword evidence="2 4" id="KW-0238">DNA-binding</keyword>